<gene>
    <name evidence="2" type="ORF">SAMN02745716_0336</name>
</gene>
<dbReference type="Gene3D" id="3.30.420.150">
    <property type="entry name" value="Exopolyphosphatase. Domain 2"/>
    <property type="match status" value="1"/>
</dbReference>
<accession>A0A1H6FJZ0</accession>
<dbReference type="AlphaFoldDB" id="A0A1H6FJZ0"/>
<feature type="domain" description="Ppx/GppA phosphatase N-terminal" evidence="1">
    <location>
        <begin position="154"/>
        <end position="339"/>
    </location>
</feature>
<dbReference type="InterPro" id="IPR003695">
    <property type="entry name" value="Ppx_GppA_N"/>
</dbReference>
<name>A0A1H6FJZ0_THEAL</name>
<evidence type="ECO:0000313" key="2">
    <source>
        <dbReference type="EMBL" id="SEH10478.1"/>
    </source>
</evidence>
<dbReference type="CDD" id="cd24054">
    <property type="entry name" value="ASKHA_NBD_AaPPX-GppA_MtPPX2-like"/>
    <property type="match status" value="1"/>
</dbReference>
<dbReference type="EMBL" id="FNWJ01000001">
    <property type="protein sequence ID" value="SEH10478.1"/>
    <property type="molecule type" value="Genomic_DNA"/>
</dbReference>
<sequence>MRVAVIDIGSNSTRLLVCDASEGQLREIARSNRVTRLGEGVDRSGELTAGARERTLTAVCEFARRARELGSERIVAVATQAVREARNGRLFVAELASRCGVEARVLSGTDEARLTFIGAVCTQGSRPASVAGGATADQVTAVDRGAAAGRQPAVAVIDVGGGSTEIAIGDAVGNFWAEVSLPLGVVRQTERHLRHDPPCAEELEALEHEACAVLAEGVARLGATAERVAWRGGDRSLEVARAIAVAGTATSLAAIDQRLDPYDPQRVHGYELSVTRVRELLGELAALPLAERRRLPGLHPDRAPTIVAGCVILLCALRSLAVDAVTVSEHDLLHGVAAATALKSCATSVEFGRKTGERWRAGL</sequence>
<proteinExistence type="predicted"/>
<dbReference type="STRING" id="29539.SAMN02745716_0336"/>
<dbReference type="RefSeq" id="WP_093115641.1">
    <property type="nucleotide sequence ID" value="NZ_FNWJ01000001.1"/>
</dbReference>
<dbReference type="GO" id="GO:0016462">
    <property type="term" value="F:pyrophosphatase activity"/>
    <property type="evidence" value="ECO:0007669"/>
    <property type="project" value="TreeGrafter"/>
</dbReference>
<evidence type="ECO:0000313" key="3">
    <source>
        <dbReference type="Proteomes" id="UP000222056"/>
    </source>
</evidence>
<dbReference type="PANTHER" id="PTHR30005:SF13">
    <property type="entry name" value="EXOPOLYPHOSPHATASE 2"/>
    <property type="match status" value="1"/>
</dbReference>
<keyword evidence="3" id="KW-1185">Reference proteome</keyword>
<evidence type="ECO:0000259" key="1">
    <source>
        <dbReference type="Pfam" id="PF02541"/>
    </source>
</evidence>
<protein>
    <submittedName>
        <fullName evidence="2">Exopolyphosphatase / guanosine-5'-triphosphate,3'-diphosphate pyrophosphatase</fullName>
    </submittedName>
</protein>
<dbReference type="OrthoDB" id="9793035at2"/>
<feature type="domain" description="Ppx/GppA phosphatase N-terminal" evidence="1">
    <location>
        <begin position="17"/>
        <end position="124"/>
    </location>
</feature>
<reference evidence="3" key="1">
    <citation type="submission" date="2016-10" db="EMBL/GenBank/DDBJ databases">
        <authorList>
            <person name="Varghese N."/>
            <person name="Submissions S."/>
        </authorList>
    </citation>
    <scope>NUCLEOTIDE SEQUENCE [LARGE SCALE GENOMIC DNA]</scope>
    <source>
        <strain evidence="3">ATCC 35263</strain>
    </source>
</reference>
<organism evidence="2 3">
    <name type="scientific">Thermoleophilum album</name>
    <dbReference type="NCBI Taxonomy" id="29539"/>
    <lineage>
        <taxon>Bacteria</taxon>
        <taxon>Bacillati</taxon>
        <taxon>Actinomycetota</taxon>
        <taxon>Thermoleophilia</taxon>
        <taxon>Thermoleophilales</taxon>
        <taxon>Thermoleophilaceae</taxon>
        <taxon>Thermoleophilum</taxon>
    </lineage>
</organism>
<dbReference type="Pfam" id="PF02541">
    <property type="entry name" value="Ppx-GppA"/>
    <property type="match status" value="2"/>
</dbReference>
<dbReference type="Proteomes" id="UP000222056">
    <property type="component" value="Unassembled WGS sequence"/>
</dbReference>
<dbReference type="PANTHER" id="PTHR30005">
    <property type="entry name" value="EXOPOLYPHOSPHATASE"/>
    <property type="match status" value="1"/>
</dbReference>
<dbReference type="SUPFAM" id="SSF53067">
    <property type="entry name" value="Actin-like ATPase domain"/>
    <property type="match status" value="2"/>
</dbReference>
<dbReference type="InterPro" id="IPR050273">
    <property type="entry name" value="GppA/Ppx_hydrolase"/>
</dbReference>
<dbReference type="Gene3D" id="3.30.420.40">
    <property type="match status" value="1"/>
</dbReference>
<dbReference type="InterPro" id="IPR043129">
    <property type="entry name" value="ATPase_NBD"/>
</dbReference>